<name>A0A0A8Y2S9_ARUDO</name>
<organism evidence="1">
    <name type="scientific">Arundo donax</name>
    <name type="common">Giant reed</name>
    <name type="synonym">Donax arundinaceus</name>
    <dbReference type="NCBI Taxonomy" id="35708"/>
    <lineage>
        <taxon>Eukaryota</taxon>
        <taxon>Viridiplantae</taxon>
        <taxon>Streptophyta</taxon>
        <taxon>Embryophyta</taxon>
        <taxon>Tracheophyta</taxon>
        <taxon>Spermatophyta</taxon>
        <taxon>Magnoliopsida</taxon>
        <taxon>Liliopsida</taxon>
        <taxon>Poales</taxon>
        <taxon>Poaceae</taxon>
        <taxon>PACMAD clade</taxon>
        <taxon>Arundinoideae</taxon>
        <taxon>Arundineae</taxon>
        <taxon>Arundo</taxon>
    </lineage>
</organism>
<protein>
    <submittedName>
        <fullName evidence="1">Uncharacterized protein</fullName>
    </submittedName>
</protein>
<reference evidence="1" key="1">
    <citation type="submission" date="2014-09" db="EMBL/GenBank/DDBJ databases">
        <authorList>
            <person name="Magalhaes I.L.F."/>
            <person name="Oliveira U."/>
            <person name="Santos F.R."/>
            <person name="Vidigal T.H.D.A."/>
            <person name="Brescovit A.D."/>
            <person name="Santos A.J."/>
        </authorList>
    </citation>
    <scope>NUCLEOTIDE SEQUENCE</scope>
    <source>
        <tissue evidence="1">Shoot tissue taken approximately 20 cm above the soil surface</tissue>
    </source>
</reference>
<evidence type="ECO:0000313" key="1">
    <source>
        <dbReference type="EMBL" id="JAD19513.1"/>
    </source>
</evidence>
<accession>A0A0A8Y2S9</accession>
<proteinExistence type="predicted"/>
<dbReference type="EMBL" id="GBRH01278382">
    <property type="protein sequence ID" value="JAD19513.1"/>
    <property type="molecule type" value="Transcribed_RNA"/>
</dbReference>
<reference evidence="1" key="2">
    <citation type="journal article" date="2015" name="Data Brief">
        <title>Shoot transcriptome of the giant reed, Arundo donax.</title>
        <authorList>
            <person name="Barrero R.A."/>
            <person name="Guerrero F.D."/>
            <person name="Moolhuijzen P."/>
            <person name="Goolsby J.A."/>
            <person name="Tidwell J."/>
            <person name="Bellgard S.E."/>
            <person name="Bellgard M.I."/>
        </authorList>
    </citation>
    <scope>NUCLEOTIDE SEQUENCE</scope>
    <source>
        <tissue evidence="1">Shoot tissue taken approximately 20 cm above the soil surface</tissue>
    </source>
</reference>
<sequence length="26" mass="2928">MMDRHVSHPVTYPSTCRVPSLVLVCV</sequence>
<dbReference type="AlphaFoldDB" id="A0A0A8Y2S9"/>